<evidence type="ECO:0000256" key="10">
    <source>
        <dbReference type="ARBA" id="ARBA00022984"/>
    </source>
</evidence>
<comment type="catalytic activity">
    <reaction evidence="16">
        <text>Preferential cleavage: (Ac)2-L-Lys-D-Ala-|-D-Ala. Also transpeptidation of peptidyl-alanyl moieties that are N-acyl substituents of D-alanine.</text>
        <dbReference type="EC" id="3.4.16.4"/>
    </reaction>
</comment>
<dbReference type="GO" id="GO:0009252">
    <property type="term" value="P:peptidoglycan biosynthetic process"/>
    <property type="evidence" value="ECO:0007669"/>
    <property type="project" value="UniProtKB-UniRule"/>
</dbReference>
<keyword evidence="19" id="KW-0808">Transferase</keyword>
<dbReference type="PANTHER" id="PTHR30627:SF1">
    <property type="entry name" value="PEPTIDOGLYCAN D,D-TRANSPEPTIDASE FTSI"/>
    <property type="match status" value="1"/>
</dbReference>
<keyword evidence="4 16" id="KW-0132">Cell division</keyword>
<dbReference type="InterPro" id="IPR001460">
    <property type="entry name" value="PCN-bd_Tpept"/>
</dbReference>
<feature type="domain" description="Penicillin-binding protein dimerisation" evidence="18">
    <location>
        <begin position="67"/>
        <end position="215"/>
    </location>
</feature>
<keyword evidence="13 16" id="KW-0717">Septation</keyword>
<dbReference type="InterPro" id="IPR037532">
    <property type="entry name" value="FtsI_transpept"/>
</dbReference>
<dbReference type="InterPro" id="IPR012338">
    <property type="entry name" value="Beta-lactam/transpept-like"/>
</dbReference>
<evidence type="ECO:0000313" key="19">
    <source>
        <dbReference type="EMBL" id="ABE59547.1"/>
    </source>
</evidence>
<dbReference type="STRING" id="290398.Csal_2196"/>
<comment type="pathway">
    <text evidence="16">Cell wall biogenesis; peptidoglycan biosynthesis.</text>
</comment>
<dbReference type="GeneID" id="95334914"/>
<dbReference type="OrthoDB" id="9789078at2"/>
<dbReference type="EC" id="3.4.16.4" evidence="16"/>
<dbReference type="InterPro" id="IPR036138">
    <property type="entry name" value="PBP_dimer_sf"/>
</dbReference>
<accession>Q1QVG1</accession>
<keyword evidence="12 16" id="KW-0472">Membrane</keyword>
<comment type="function">
    <text evidence="16">Catalyzes cross-linking of the peptidoglycan cell wall at the division septum.</text>
</comment>
<evidence type="ECO:0000259" key="17">
    <source>
        <dbReference type="Pfam" id="PF00905"/>
    </source>
</evidence>
<keyword evidence="8 16" id="KW-0378">Hydrolase</keyword>
<keyword evidence="11 16" id="KW-1133">Transmembrane helix</keyword>
<evidence type="ECO:0000256" key="6">
    <source>
        <dbReference type="ARBA" id="ARBA00022670"/>
    </source>
</evidence>
<keyword evidence="10 16" id="KW-0573">Peptidoglycan synthesis</keyword>
<dbReference type="GO" id="GO:0005886">
    <property type="term" value="C:plasma membrane"/>
    <property type="evidence" value="ECO:0007669"/>
    <property type="project" value="UniProtKB-UniRule"/>
</dbReference>
<evidence type="ECO:0000256" key="5">
    <source>
        <dbReference type="ARBA" id="ARBA00022645"/>
    </source>
</evidence>
<proteinExistence type="inferred from homology"/>
<reference evidence="19 20" key="1">
    <citation type="journal article" date="2011" name="Stand. Genomic Sci.">
        <title>Complete genome sequence of the halophilic and highly halotolerant Chromohalobacter salexigens type strain (1H11(T)).</title>
        <authorList>
            <person name="Copeland A."/>
            <person name="O'Connor K."/>
            <person name="Lucas S."/>
            <person name="Lapidus A."/>
            <person name="Berry K.W."/>
            <person name="Detter J.C."/>
            <person name="Del Rio T.G."/>
            <person name="Hammon N."/>
            <person name="Dalin E."/>
            <person name="Tice H."/>
            <person name="Pitluck S."/>
            <person name="Bruce D."/>
            <person name="Goodwin L."/>
            <person name="Han C."/>
            <person name="Tapia R."/>
            <person name="Saunders E."/>
            <person name="Schmutz J."/>
            <person name="Brettin T."/>
            <person name="Larimer F."/>
            <person name="Land M."/>
            <person name="Hauser L."/>
            <person name="Vargas C."/>
            <person name="Nieto J.J."/>
            <person name="Kyrpides N.C."/>
            <person name="Ivanova N."/>
            <person name="Goker M."/>
            <person name="Klenk H.P."/>
            <person name="Csonka L.N."/>
            <person name="Woyke T."/>
        </authorList>
    </citation>
    <scope>NUCLEOTIDE SEQUENCE [LARGE SCALE GENOMIC DNA]</scope>
    <source>
        <strain evidence="20">ATCC BAA-138 / DSM 3043 / CIP 106854 / NCIMB 13768 / 1H11</strain>
    </source>
</reference>
<keyword evidence="9 16" id="KW-0133">Cell shape</keyword>
<evidence type="ECO:0000256" key="3">
    <source>
        <dbReference type="ARBA" id="ARBA00022519"/>
    </source>
</evidence>
<feature type="active site" description="Acyl-ester intermediate" evidence="16">
    <location>
        <position position="303"/>
    </location>
</feature>
<dbReference type="PANTHER" id="PTHR30627">
    <property type="entry name" value="PEPTIDOGLYCAN D,D-TRANSPEPTIDASE"/>
    <property type="match status" value="1"/>
</dbReference>
<evidence type="ECO:0000256" key="11">
    <source>
        <dbReference type="ARBA" id="ARBA00022989"/>
    </source>
</evidence>
<dbReference type="eggNOG" id="COG0768">
    <property type="taxonomic scope" value="Bacteria"/>
</dbReference>
<evidence type="ECO:0000256" key="16">
    <source>
        <dbReference type="HAMAP-Rule" id="MF_02080"/>
    </source>
</evidence>
<keyword evidence="14 16" id="KW-0131">Cell cycle</keyword>
<dbReference type="HAMAP" id="MF_02080">
    <property type="entry name" value="FtsI_transpept"/>
    <property type="match status" value="1"/>
</dbReference>
<dbReference type="GO" id="GO:0071555">
    <property type="term" value="P:cell wall organization"/>
    <property type="evidence" value="ECO:0007669"/>
    <property type="project" value="UniProtKB-KW"/>
</dbReference>
<keyword evidence="7 16" id="KW-0812">Transmembrane</keyword>
<dbReference type="GO" id="GO:0043093">
    <property type="term" value="P:FtsZ-dependent cytokinesis"/>
    <property type="evidence" value="ECO:0007669"/>
    <property type="project" value="UniProtKB-UniRule"/>
</dbReference>
<dbReference type="GO" id="GO:0000917">
    <property type="term" value="P:division septum assembly"/>
    <property type="evidence" value="ECO:0007669"/>
    <property type="project" value="UniProtKB-KW"/>
</dbReference>
<evidence type="ECO:0000259" key="18">
    <source>
        <dbReference type="Pfam" id="PF03717"/>
    </source>
</evidence>
<keyword evidence="15 16" id="KW-0961">Cell wall biogenesis/degradation</keyword>
<dbReference type="SUPFAM" id="SSF56601">
    <property type="entry name" value="beta-lactamase/transpeptidase-like"/>
    <property type="match status" value="1"/>
</dbReference>
<dbReference type="AlphaFoldDB" id="Q1QVG1"/>
<dbReference type="KEGG" id="csa:Csal_2196"/>
<dbReference type="Gene3D" id="3.30.450.330">
    <property type="match status" value="1"/>
</dbReference>
<dbReference type="GO" id="GO:0006508">
    <property type="term" value="P:proteolysis"/>
    <property type="evidence" value="ECO:0007669"/>
    <property type="project" value="UniProtKB-KW"/>
</dbReference>
<dbReference type="Pfam" id="PF00905">
    <property type="entry name" value="Transpeptidase"/>
    <property type="match status" value="1"/>
</dbReference>
<dbReference type="Gene3D" id="3.90.1310.10">
    <property type="entry name" value="Penicillin-binding protein 2a (Domain 2)"/>
    <property type="match status" value="1"/>
</dbReference>
<evidence type="ECO:0000256" key="2">
    <source>
        <dbReference type="ARBA" id="ARBA00022475"/>
    </source>
</evidence>
<dbReference type="SUPFAM" id="SSF56519">
    <property type="entry name" value="Penicillin binding protein dimerisation domain"/>
    <property type="match status" value="1"/>
</dbReference>
<evidence type="ECO:0000256" key="8">
    <source>
        <dbReference type="ARBA" id="ARBA00022801"/>
    </source>
</evidence>
<keyword evidence="19" id="KW-0328">Glycosyltransferase</keyword>
<gene>
    <name evidence="16" type="primary">ftsI</name>
    <name evidence="19" type="ordered locus">Csal_2196</name>
</gene>
<evidence type="ECO:0000256" key="13">
    <source>
        <dbReference type="ARBA" id="ARBA00023210"/>
    </source>
</evidence>
<protein>
    <recommendedName>
        <fullName evidence="16">Peptidoglycan D,D-transpeptidase FtsI</fullName>
        <ecNumber evidence="16">3.4.16.4</ecNumber>
    </recommendedName>
    <alternativeName>
        <fullName evidence="16">Penicillin-binding protein 3</fullName>
        <shortName evidence="16">PBP-3</shortName>
    </alternativeName>
</protein>
<dbReference type="InterPro" id="IPR005311">
    <property type="entry name" value="PBP_dimer"/>
</dbReference>
<dbReference type="Pfam" id="PF03717">
    <property type="entry name" value="PBP_dimer"/>
    <property type="match status" value="1"/>
</dbReference>
<name>Q1QVG1_CHRI1</name>
<evidence type="ECO:0000256" key="15">
    <source>
        <dbReference type="ARBA" id="ARBA00023316"/>
    </source>
</evidence>
<evidence type="ECO:0000256" key="12">
    <source>
        <dbReference type="ARBA" id="ARBA00023136"/>
    </source>
</evidence>
<keyword evidence="2 16" id="KW-1003">Cell membrane</keyword>
<keyword evidence="5 16" id="KW-0121">Carboxypeptidase</keyword>
<comment type="subcellular location">
    <subcellularLocation>
        <location evidence="1">Membrane</location>
    </subcellularLocation>
</comment>
<dbReference type="Gene3D" id="1.10.150.770">
    <property type="match status" value="1"/>
</dbReference>
<organism evidence="19 20">
    <name type="scientific">Chromohalobacter israelensis (strain ATCC BAA-138 / DSM 3043 / CIP 106854 / NCIMB 13768 / 1H11)</name>
    <name type="common">Chromohalobacter salexigens</name>
    <dbReference type="NCBI Taxonomy" id="290398"/>
    <lineage>
        <taxon>Bacteria</taxon>
        <taxon>Pseudomonadati</taxon>
        <taxon>Pseudomonadota</taxon>
        <taxon>Gammaproteobacteria</taxon>
        <taxon>Oceanospirillales</taxon>
        <taxon>Halomonadaceae</taxon>
        <taxon>Chromohalobacter</taxon>
    </lineage>
</organism>
<dbReference type="HOGENOM" id="CLU_009289_6_2_6"/>
<evidence type="ECO:0000256" key="14">
    <source>
        <dbReference type="ARBA" id="ARBA00023306"/>
    </source>
</evidence>
<dbReference type="GO" id="GO:0008658">
    <property type="term" value="F:penicillin binding"/>
    <property type="evidence" value="ECO:0007669"/>
    <property type="project" value="InterPro"/>
</dbReference>
<dbReference type="GO" id="GO:0008955">
    <property type="term" value="F:peptidoglycan glycosyltransferase activity"/>
    <property type="evidence" value="ECO:0007669"/>
    <property type="project" value="InterPro"/>
</dbReference>
<dbReference type="GO" id="GO:0009002">
    <property type="term" value="F:serine-type D-Ala-D-Ala carboxypeptidase activity"/>
    <property type="evidence" value="ECO:0007669"/>
    <property type="project" value="UniProtKB-UniRule"/>
</dbReference>
<evidence type="ECO:0000256" key="1">
    <source>
        <dbReference type="ARBA" id="ARBA00004370"/>
    </source>
</evidence>
<evidence type="ECO:0000256" key="9">
    <source>
        <dbReference type="ARBA" id="ARBA00022960"/>
    </source>
</evidence>
<dbReference type="UniPathway" id="UPA00219"/>
<dbReference type="InterPro" id="IPR050515">
    <property type="entry name" value="Beta-lactam/transpept"/>
</dbReference>
<dbReference type="GO" id="GO:0008360">
    <property type="term" value="P:regulation of cell shape"/>
    <property type="evidence" value="ECO:0007669"/>
    <property type="project" value="UniProtKB-KW"/>
</dbReference>
<keyword evidence="6 16" id="KW-0645">Protease</keyword>
<evidence type="ECO:0000256" key="4">
    <source>
        <dbReference type="ARBA" id="ARBA00022618"/>
    </source>
</evidence>
<keyword evidence="3 16" id="KW-0997">Cell inner membrane</keyword>
<feature type="domain" description="Penicillin-binding protein transpeptidase" evidence="17">
    <location>
        <begin position="256"/>
        <end position="551"/>
    </location>
</feature>
<evidence type="ECO:0000256" key="7">
    <source>
        <dbReference type="ARBA" id="ARBA00022692"/>
    </source>
</evidence>
<sequence>MSRERSTTSSRRAPNTGPAGRGRYLFLLALIILALGALVGRITYLNVIDRDFLQNQGDSRTLRVEPINAHRGMITDRNGDPLAISTPVVTLWANPQELPDDPIRLATLARSLNMNPDALESRLERYANHEFMYLRRRLTPEAAQPALALDMPGVYAKDEYKRYYPSGEVAAQLVGVTDIDDQGQEGLELAYNDYLSGQPGKRRVLKDRKGRLVRDLHLLQDAKPGGDLTLSIDLRLQYMAYRELKKSVDEHDADGGSLVMMDARNGEVLAMANLPSYNPNNRTSIDVKGLRNQAITDAIEPGSVMKPLAMSAALATDEIDPDTVIDTSPGWMVIDGYTISDFRNYGKLTPGGILLHSSNIGMSHIALKLEKDTIWNQYRALGLGQAPETGFPGEGSGSLPSLYGLSQSARAAMAYGYGISLTPLQLASAYTAIANDGRRLHASLLKRPSAPLGDQVMSPNIAHELLGMLEQIVQPNAGGARAMVDGYRIAGKTGTVRKVTAGGYQQKAYRSLFAGIAPVSDPRIVTVVMIDNPKGDEYYGGLVAAPVFGRVVGKALRLLDVPPDKQETSE</sequence>
<keyword evidence="20" id="KW-1185">Reference proteome</keyword>
<dbReference type="EMBL" id="CP000285">
    <property type="protein sequence ID" value="ABE59547.1"/>
    <property type="molecule type" value="Genomic_DNA"/>
</dbReference>
<dbReference type="Proteomes" id="UP000000239">
    <property type="component" value="Chromosome"/>
</dbReference>
<evidence type="ECO:0000313" key="20">
    <source>
        <dbReference type="Proteomes" id="UP000000239"/>
    </source>
</evidence>
<dbReference type="RefSeq" id="WP_011507493.1">
    <property type="nucleotide sequence ID" value="NC_007963.1"/>
</dbReference>
<comment type="similarity">
    <text evidence="16">Belongs to the transpeptidase family. FtsI subfamily.</text>
</comment>
<dbReference type="Gene3D" id="3.40.710.10">
    <property type="entry name" value="DD-peptidase/beta-lactamase superfamily"/>
    <property type="match status" value="1"/>
</dbReference>